<dbReference type="Proteomes" id="UP000322981">
    <property type="component" value="Unassembled WGS sequence"/>
</dbReference>
<comment type="caution">
    <text evidence="3">The sequence shown here is derived from an EMBL/GenBank/DDBJ whole genome shotgun (WGS) entry which is preliminary data.</text>
</comment>
<dbReference type="RefSeq" id="WP_150091778.1">
    <property type="nucleotide sequence ID" value="NZ_VWXX01000006.1"/>
</dbReference>
<sequence length="381" mass="41944">MELNPKVEAAGSSSTNASPAHLSWTGSTMGVPRGVSAPSGSAIEIRLDASGKAIVRMPSAGFVASDYGFLQLRVSDFRKLKGAALIWQTATPKSPLFREGKQPRSPLRQASLPLDSWADVTLNLGAFAAWRDTVTLLGLALQGAPNQRVVIEELRLMPATPAVAAQSLLARWGERTPWTQSSINAYPGRLPGALLAFRVPVVVLFLAMALGCYLLIWSVLRHRIQFDWRVAGGIFLLGWVALDAPWQWSLWRQLAETRADFAGQSNHQKSLNAPDGPVYRLIDRIRPQIGDPPARVFVATSSEYLGLRAAYHLYPHNPYWARSRKEMPAADAVRAGDFVLLLQSQQVRFDATAGELLWGRRQRVEAKPVHIDALGQLYQVL</sequence>
<feature type="region of interest" description="Disordered" evidence="1">
    <location>
        <begin position="1"/>
        <end position="31"/>
    </location>
</feature>
<dbReference type="AlphaFoldDB" id="A0A5M8FME4"/>
<name>A0A5M8FME4_9GAMM</name>
<reference evidence="3 4" key="1">
    <citation type="submission" date="2019-09" db="EMBL/GenBank/DDBJ databases">
        <title>Whole-genome sequence of the purple sulfur bacterium Thiohalocapsa marina DSM 19078.</title>
        <authorList>
            <person name="Kyndt J.A."/>
            <person name="Meyer T.E."/>
        </authorList>
    </citation>
    <scope>NUCLEOTIDE SEQUENCE [LARGE SCALE GENOMIC DNA]</scope>
    <source>
        <strain evidence="3 4">DSM 19078</strain>
    </source>
</reference>
<proteinExistence type="predicted"/>
<keyword evidence="4" id="KW-1185">Reference proteome</keyword>
<evidence type="ECO:0000313" key="4">
    <source>
        <dbReference type="Proteomes" id="UP000322981"/>
    </source>
</evidence>
<keyword evidence="2" id="KW-0472">Membrane</keyword>
<evidence type="ECO:0000256" key="2">
    <source>
        <dbReference type="SAM" id="Phobius"/>
    </source>
</evidence>
<organism evidence="3 4">
    <name type="scientific">Thiohalocapsa marina</name>
    <dbReference type="NCBI Taxonomy" id="424902"/>
    <lineage>
        <taxon>Bacteria</taxon>
        <taxon>Pseudomonadati</taxon>
        <taxon>Pseudomonadota</taxon>
        <taxon>Gammaproteobacteria</taxon>
        <taxon>Chromatiales</taxon>
        <taxon>Chromatiaceae</taxon>
        <taxon>Thiohalocapsa</taxon>
    </lineage>
</organism>
<feature type="compositionally biased region" description="Polar residues" evidence="1">
    <location>
        <begin position="11"/>
        <end position="28"/>
    </location>
</feature>
<keyword evidence="2" id="KW-0812">Transmembrane</keyword>
<dbReference type="OrthoDB" id="5723632at2"/>
<protein>
    <submittedName>
        <fullName evidence="3">Uncharacterized protein</fullName>
    </submittedName>
</protein>
<evidence type="ECO:0000256" key="1">
    <source>
        <dbReference type="SAM" id="MobiDB-lite"/>
    </source>
</evidence>
<evidence type="ECO:0000313" key="3">
    <source>
        <dbReference type="EMBL" id="KAA6186093.1"/>
    </source>
</evidence>
<feature type="transmembrane region" description="Helical" evidence="2">
    <location>
        <begin position="195"/>
        <end position="216"/>
    </location>
</feature>
<keyword evidence="2" id="KW-1133">Transmembrane helix</keyword>
<dbReference type="EMBL" id="VWXX01000006">
    <property type="protein sequence ID" value="KAA6186093.1"/>
    <property type="molecule type" value="Genomic_DNA"/>
</dbReference>
<accession>A0A5M8FME4</accession>
<feature type="transmembrane region" description="Helical" evidence="2">
    <location>
        <begin position="228"/>
        <end position="248"/>
    </location>
</feature>
<gene>
    <name evidence="3" type="ORF">F2Q65_06965</name>
</gene>